<dbReference type="Proteomes" id="UP000287502">
    <property type="component" value="Chromosome"/>
</dbReference>
<evidence type="ECO:0000256" key="5">
    <source>
        <dbReference type="SAM" id="SignalP"/>
    </source>
</evidence>
<dbReference type="RefSeq" id="WP_128466752.1">
    <property type="nucleotide sequence ID" value="NZ_CP035108.1"/>
</dbReference>
<organism evidence="7 8">
    <name type="scientific">Geovibrio thiophilus</name>
    <dbReference type="NCBI Taxonomy" id="139438"/>
    <lineage>
        <taxon>Bacteria</taxon>
        <taxon>Pseudomonadati</taxon>
        <taxon>Deferribacterota</taxon>
        <taxon>Deferribacteres</taxon>
        <taxon>Deferribacterales</taxon>
        <taxon>Geovibrionaceae</taxon>
        <taxon>Geovibrio</taxon>
    </lineage>
</organism>
<keyword evidence="5" id="KW-0732">Signal</keyword>
<dbReference type="SUPFAM" id="SSF56425">
    <property type="entry name" value="Succinate dehydrogenase/fumarate reductase flavoprotein, catalytic domain"/>
    <property type="match status" value="1"/>
</dbReference>
<evidence type="ECO:0000256" key="4">
    <source>
        <dbReference type="ARBA" id="ARBA00023002"/>
    </source>
</evidence>
<dbReference type="GO" id="GO:0016491">
    <property type="term" value="F:oxidoreductase activity"/>
    <property type="evidence" value="ECO:0007669"/>
    <property type="project" value="UniProtKB-KW"/>
</dbReference>
<accession>A0A3R5UYB1</accession>
<keyword evidence="2" id="KW-0285">Flavoprotein</keyword>
<dbReference type="Gene3D" id="3.90.700.10">
    <property type="entry name" value="Succinate dehydrogenase/fumarate reductase flavoprotein, catalytic domain"/>
    <property type="match status" value="1"/>
</dbReference>
<evidence type="ECO:0000313" key="7">
    <source>
        <dbReference type="EMBL" id="QAR33466.1"/>
    </source>
</evidence>
<dbReference type="KEGG" id="gtl:EP073_08645"/>
<dbReference type="Gene3D" id="3.50.50.60">
    <property type="entry name" value="FAD/NAD(P)-binding domain"/>
    <property type="match status" value="1"/>
</dbReference>
<feature type="signal peptide" evidence="5">
    <location>
        <begin position="1"/>
        <end position="25"/>
    </location>
</feature>
<dbReference type="AlphaFoldDB" id="A0A3R5UYB1"/>
<dbReference type="InterPro" id="IPR036188">
    <property type="entry name" value="FAD/NAD-bd_sf"/>
</dbReference>
<dbReference type="Pfam" id="PF00890">
    <property type="entry name" value="FAD_binding_2"/>
    <property type="match status" value="1"/>
</dbReference>
<feature type="chain" id="PRO_5018665922" evidence="5">
    <location>
        <begin position="26"/>
        <end position="509"/>
    </location>
</feature>
<proteinExistence type="predicted"/>
<reference evidence="7 8" key="1">
    <citation type="submission" date="2019-01" db="EMBL/GenBank/DDBJ databases">
        <title>Geovibrio thiophilus DSM 11263, complete genome.</title>
        <authorList>
            <person name="Spring S."/>
            <person name="Bunk B."/>
            <person name="Sproer C."/>
        </authorList>
    </citation>
    <scope>NUCLEOTIDE SEQUENCE [LARGE SCALE GENOMIC DNA]</scope>
    <source>
        <strain evidence="7 8">DSM 11263</strain>
    </source>
</reference>
<dbReference type="EMBL" id="CP035108">
    <property type="protein sequence ID" value="QAR33466.1"/>
    <property type="molecule type" value="Genomic_DNA"/>
</dbReference>
<evidence type="ECO:0000256" key="3">
    <source>
        <dbReference type="ARBA" id="ARBA00022827"/>
    </source>
</evidence>
<feature type="domain" description="FAD-dependent oxidoreductase 2 FAD-binding" evidence="6">
    <location>
        <begin position="32"/>
        <end position="478"/>
    </location>
</feature>
<comment type="cofactor">
    <cofactor evidence="1">
        <name>FAD</name>
        <dbReference type="ChEBI" id="CHEBI:57692"/>
    </cofactor>
</comment>
<dbReference type="OrthoDB" id="9806724at2"/>
<protein>
    <submittedName>
        <fullName evidence="7">FAD-dependent oxidoreductase</fullName>
    </submittedName>
</protein>
<dbReference type="SUPFAM" id="SSF51905">
    <property type="entry name" value="FAD/NAD(P)-binding domain"/>
    <property type="match status" value="1"/>
</dbReference>
<dbReference type="GO" id="GO:0008202">
    <property type="term" value="P:steroid metabolic process"/>
    <property type="evidence" value="ECO:0007669"/>
    <property type="project" value="UniProtKB-ARBA"/>
</dbReference>
<gene>
    <name evidence="7" type="ORF">EP073_08645</name>
</gene>
<dbReference type="InterPro" id="IPR027477">
    <property type="entry name" value="Succ_DH/fumarate_Rdtase_cat_sf"/>
</dbReference>
<keyword evidence="4" id="KW-0560">Oxidoreductase</keyword>
<dbReference type="InterPro" id="IPR003953">
    <property type="entry name" value="FAD-dep_OxRdtase_2_FAD-bd"/>
</dbReference>
<dbReference type="PANTHER" id="PTHR43400">
    <property type="entry name" value="FUMARATE REDUCTASE"/>
    <property type="match status" value="1"/>
</dbReference>
<keyword evidence="8" id="KW-1185">Reference proteome</keyword>
<evidence type="ECO:0000313" key="8">
    <source>
        <dbReference type="Proteomes" id="UP000287502"/>
    </source>
</evidence>
<sequence>MKRLFSIRFLLALLIAAVMSLPAYAEKVYNTDIAIIGAGATGLSAGVQASLLGAKVIVIEKQAIPGGTSNFAEGLFAAESSLQMRQGIDVSKEFAFKTIMDYSHWRANAPLVSAFVNKSAETVEWLKQFGIQYEYIGVGGFGGPLTWHVVGDYLGEDGKHYHHGAAVVQALTKALKDNGGQLLLQTPGKSLIVKDGKIAGVVAEDRDGEKVIINSKAVVIGTGGFANNKEMMKQFSRYPDMIFIGQIGKTGDGIQMAWAAGADKEGAEVMQSYRPGLAGFHPASHLIAAAVQPYLFVDPQGHRYTDESNITEWPQSGNALERIGGTAYSIYDETTKQMFINDGIQMPLGEWVIFGTKLDKLEQDFTKELAKNNGNVFKCSTIEEVAAKIGADPKVLKATVERNNKAAEMHKDDLFHKKADYLRPVTKAPFYVTKLHPRALGTLGGIKINEKTEVLNTKGAVISGLYAGGLDAGGMYGDSYDLKLGGGTFGFAINSGRIAGENAVKFISK</sequence>
<evidence type="ECO:0000256" key="2">
    <source>
        <dbReference type="ARBA" id="ARBA00022630"/>
    </source>
</evidence>
<evidence type="ECO:0000256" key="1">
    <source>
        <dbReference type="ARBA" id="ARBA00001974"/>
    </source>
</evidence>
<name>A0A3R5UYB1_9BACT</name>
<dbReference type="InterPro" id="IPR050315">
    <property type="entry name" value="FAD-oxidoreductase_2"/>
</dbReference>
<dbReference type="PANTHER" id="PTHR43400:SF10">
    <property type="entry name" value="3-OXOSTEROID 1-DEHYDROGENASE"/>
    <property type="match status" value="1"/>
</dbReference>
<keyword evidence="3" id="KW-0274">FAD</keyword>
<evidence type="ECO:0000259" key="6">
    <source>
        <dbReference type="Pfam" id="PF00890"/>
    </source>
</evidence>